<protein>
    <recommendedName>
        <fullName evidence="5">Zein-binding</fullName>
    </recommendedName>
</protein>
<organism evidence="3 4">
    <name type="scientific">Pseudomonas brassicacearum</name>
    <dbReference type="NCBI Taxonomy" id="930166"/>
    <lineage>
        <taxon>Bacteria</taxon>
        <taxon>Pseudomonadati</taxon>
        <taxon>Pseudomonadota</taxon>
        <taxon>Gammaproteobacteria</taxon>
        <taxon>Pseudomonadales</taxon>
        <taxon>Pseudomonadaceae</taxon>
        <taxon>Pseudomonas</taxon>
    </lineage>
</organism>
<evidence type="ECO:0000313" key="4">
    <source>
        <dbReference type="Proteomes" id="UP000562723"/>
    </source>
</evidence>
<dbReference type="EMBL" id="JABFMS010000030">
    <property type="protein sequence ID" value="NUT82610.1"/>
    <property type="molecule type" value="Genomic_DNA"/>
</dbReference>
<feature type="chain" id="PRO_5042528020" description="Zein-binding" evidence="2">
    <location>
        <begin position="31"/>
        <end position="182"/>
    </location>
</feature>
<evidence type="ECO:0008006" key="5">
    <source>
        <dbReference type="Google" id="ProtNLM"/>
    </source>
</evidence>
<feature type="signal peptide" evidence="2">
    <location>
        <begin position="1"/>
        <end position="30"/>
    </location>
</feature>
<evidence type="ECO:0000256" key="1">
    <source>
        <dbReference type="SAM" id="MobiDB-lite"/>
    </source>
</evidence>
<evidence type="ECO:0000256" key="2">
    <source>
        <dbReference type="SAM" id="SignalP"/>
    </source>
</evidence>
<keyword evidence="2" id="KW-0732">Signal</keyword>
<sequence length="182" mass="20207">MRSFSKRSLTPLATATLLLGSLTLTGIAQAAVEVSSDGPSSNDAIPALRYDRFDKYVLVKTDVSVSALENLPKTVKNNAEELESQKRVLSEQARQIEELKRNSGSSSTSSSKEIDELKRTIKEQERDLNDLGKQVEELKRNSGSSSSSSNSEISSLKRELSDQDREMDQLKRTVEELSRKVK</sequence>
<feature type="compositionally biased region" description="Low complexity" evidence="1">
    <location>
        <begin position="142"/>
        <end position="154"/>
    </location>
</feature>
<feature type="compositionally biased region" description="Basic and acidic residues" evidence="1">
    <location>
        <begin position="112"/>
        <end position="140"/>
    </location>
</feature>
<accession>A0AAJ3KXQ1</accession>
<dbReference type="Gene3D" id="1.10.287.1490">
    <property type="match status" value="1"/>
</dbReference>
<feature type="region of interest" description="Disordered" evidence="1">
    <location>
        <begin position="97"/>
        <end position="182"/>
    </location>
</feature>
<dbReference type="Proteomes" id="UP000562723">
    <property type="component" value="Unassembled WGS sequence"/>
</dbReference>
<gene>
    <name evidence="3" type="ORF">HNO85_16840</name>
</gene>
<name>A0AAJ3KXQ1_9PSED</name>
<dbReference type="AlphaFoldDB" id="A0AAJ3KXQ1"/>
<evidence type="ECO:0000313" key="3">
    <source>
        <dbReference type="EMBL" id="NUT82610.1"/>
    </source>
</evidence>
<dbReference type="RefSeq" id="WP_175360497.1">
    <property type="nucleotide sequence ID" value="NZ_JABFMS010000030.1"/>
</dbReference>
<comment type="caution">
    <text evidence="3">The sequence shown here is derived from an EMBL/GenBank/DDBJ whole genome shotgun (WGS) entry which is preliminary data.</text>
</comment>
<feature type="compositionally biased region" description="Basic and acidic residues" evidence="1">
    <location>
        <begin position="155"/>
        <end position="182"/>
    </location>
</feature>
<reference evidence="3 4" key="1">
    <citation type="journal article" date="2020" name="Front. Plant Sci.">
        <title>Isolation of Rhizosphere Bacteria That Improve Quality and Water Stress Tolerance in Greenhouse Ornamentals.</title>
        <authorList>
            <person name="Nordstedt N.P."/>
            <person name="Jones M.L."/>
        </authorList>
    </citation>
    <scope>NUCLEOTIDE SEQUENCE [LARGE SCALE GENOMIC DNA]</scope>
    <source>
        <strain evidence="3 4">C2F7</strain>
    </source>
</reference>
<proteinExistence type="predicted"/>